<proteinExistence type="predicted"/>
<sequence length="157" mass="17231">MQNLPTPKPTKVHALNLVLFLPNCYSHADLVPPPHQLRAGVSDAAIDAAIDDLHRNAWPPTAMAVFRGAALPPRILLQRLLCFHTLCSRTTIVHTRTFVPFAGLLFATRFSRGVTPVQRSLVPGCPSISGSKDHKMYSSYRGPAGEDAGGRRRSNRR</sequence>
<dbReference type="EMBL" id="HBUE01111475">
    <property type="protein sequence ID" value="CAG6489048.1"/>
    <property type="molecule type" value="Transcribed_RNA"/>
</dbReference>
<accession>A0A8D8C9Y1</accession>
<dbReference type="AlphaFoldDB" id="A0A8D8C9Y1"/>
<evidence type="ECO:0000313" key="2">
    <source>
        <dbReference type="EMBL" id="CAG6489048.1"/>
    </source>
</evidence>
<name>A0A8D8C9Y1_CULPI</name>
<organism evidence="2">
    <name type="scientific">Culex pipiens</name>
    <name type="common">House mosquito</name>
    <dbReference type="NCBI Taxonomy" id="7175"/>
    <lineage>
        <taxon>Eukaryota</taxon>
        <taxon>Metazoa</taxon>
        <taxon>Ecdysozoa</taxon>
        <taxon>Arthropoda</taxon>
        <taxon>Hexapoda</taxon>
        <taxon>Insecta</taxon>
        <taxon>Pterygota</taxon>
        <taxon>Neoptera</taxon>
        <taxon>Endopterygota</taxon>
        <taxon>Diptera</taxon>
        <taxon>Nematocera</taxon>
        <taxon>Culicoidea</taxon>
        <taxon>Culicidae</taxon>
        <taxon>Culicinae</taxon>
        <taxon>Culicini</taxon>
        <taxon>Culex</taxon>
        <taxon>Culex</taxon>
    </lineage>
</organism>
<feature type="region of interest" description="Disordered" evidence="1">
    <location>
        <begin position="132"/>
        <end position="157"/>
    </location>
</feature>
<evidence type="ECO:0000256" key="1">
    <source>
        <dbReference type="SAM" id="MobiDB-lite"/>
    </source>
</evidence>
<reference evidence="2" key="1">
    <citation type="submission" date="2021-05" db="EMBL/GenBank/DDBJ databases">
        <authorList>
            <person name="Alioto T."/>
            <person name="Alioto T."/>
            <person name="Gomez Garrido J."/>
        </authorList>
    </citation>
    <scope>NUCLEOTIDE SEQUENCE</scope>
</reference>
<protein>
    <submittedName>
        <fullName evidence="2">(northern house mosquito) hypothetical protein</fullName>
    </submittedName>
</protein>